<dbReference type="InterPro" id="IPR003367">
    <property type="entry name" value="Thrombospondin_3-like_rpt"/>
</dbReference>
<evidence type="ECO:0000313" key="4">
    <source>
        <dbReference type="Proteomes" id="UP001302477"/>
    </source>
</evidence>
<dbReference type="RefSeq" id="WP_318952894.1">
    <property type="nucleotide sequence ID" value="NZ_CP137555.1"/>
</dbReference>
<dbReference type="InterPro" id="IPR028974">
    <property type="entry name" value="TSP_type-3_rpt"/>
</dbReference>
<dbReference type="SUPFAM" id="SSF103647">
    <property type="entry name" value="TSP type-3 repeat"/>
    <property type="match status" value="1"/>
</dbReference>
<keyword evidence="4" id="KW-1185">Reference proteome</keyword>
<evidence type="ECO:0000313" key="3">
    <source>
        <dbReference type="EMBL" id="WOX04415.1"/>
    </source>
</evidence>
<feature type="compositionally biased region" description="Basic and acidic residues" evidence="2">
    <location>
        <begin position="447"/>
        <end position="459"/>
    </location>
</feature>
<evidence type="ECO:0000256" key="1">
    <source>
        <dbReference type="ARBA" id="ARBA00022729"/>
    </source>
</evidence>
<keyword evidence="1" id="KW-0732">Signal</keyword>
<organism evidence="3 4">
    <name type="scientific">Microbulbifer pacificus</name>
    <dbReference type="NCBI Taxonomy" id="407164"/>
    <lineage>
        <taxon>Bacteria</taxon>
        <taxon>Pseudomonadati</taxon>
        <taxon>Pseudomonadota</taxon>
        <taxon>Gammaproteobacteria</taxon>
        <taxon>Cellvibrionales</taxon>
        <taxon>Microbulbiferaceae</taxon>
        <taxon>Microbulbifer</taxon>
    </lineage>
</organism>
<dbReference type="KEGG" id="mpaf:R5R33_11755"/>
<dbReference type="GO" id="GO:0007155">
    <property type="term" value="P:cell adhesion"/>
    <property type="evidence" value="ECO:0007669"/>
    <property type="project" value="InterPro"/>
</dbReference>
<dbReference type="PROSITE" id="PS51257">
    <property type="entry name" value="PROKAR_LIPOPROTEIN"/>
    <property type="match status" value="1"/>
</dbReference>
<feature type="compositionally biased region" description="Acidic residues" evidence="2">
    <location>
        <begin position="434"/>
        <end position="446"/>
    </location>
</feature>
<name>A0AAU0MXE2_9GAMM</name>
<dbReference type="Pfam" id="PF02412">
    <property type="entry name" value="TSP_3"/>
    <property type="match status" value="2"/>
</dbReference>
<dbReference type="Proteomes" id="UP001302477">
    <property type="component" value="Chromosome"/>
</dbReference>
<sequence>MKKLSFLPLIVSLAACGGGGGSDNASEDQGGNGSGGQGLSAPSIKLSSTLGDITRENTPKLARVVVDLLHAGRDVHQIWDRGQYFNNFTRGEESGSCEGGGKYKIRLSDDGKRLRESYDNCSLFDYSTQQEITVNGDMQTDFSGIDASGNFQVNQIYRDYKITEGSGQWETVDAIIAYKGNNIADSGVQPQVTLTLRAVNSIEGTINAEDFRISITDSLDFISNLNGAVGVGGAVEYVGIGTTQLGFDENRGSFLLSGSGNDRGEVAIRYGAVDVLFDAGGDDQSEYGLRIPMGETGGIPLFGTEPSQPYVQTQQVGNQERRNVDGNATTSVSVLPNFGDAGGRLLGFTLQVDAVRLQGRPDDYHTPPAEELPFEYTITQPVAGLFRIETHGDLGADVAAFEATFFATNALGNESNPPLPAMIYLYRDTDSDGIADFTDDDDDNDGVPDHRDALPRDPTETEDADGDGIGDNADLDDDNDGIEDTADFYPYDRYCYLEADGDGERCLLHSVGGNSYGKILDRNGIVYFYKTGSLEVKRWDSLTQHFLPSIHLEPASVGSVGQFNTLYYAEPQHALYIKYDDRVYSRIGLNATTLVENFYVRGPSTEEAWELYGVDFAENYVVLLGQSTNGYERYSYDLTGALGATYSEARQHYDATQYRYVDSARFCTIGYKLDVVTGGFIDIASGSDFDGPCGYMRIQTGRQPIVSPDGTRAVISGGVIINADQEVVGTGNVSFRTHDIGWTNAGIYYLNSTAETLDRYDNNGELLESLPLERQETVGKLLINDDHLIWFDGALPKVVRLPLSSSKN</sequence>
<dbReference type="EMBL" id="CP137555">
    <property type="protein sequence ID" value="WOX04415.1"/>
    <property type="molecule type" value="Genomic_DNA"/>
</dbReference>
<evidence type="ECO:0000256" key="2">
    <source>
        <dbReference type="SAM" id="MobiDB-lite"/>
    </source>
</evidence>
<reference evidence="3 4" key="1">
    <citation type="submission" date="2023-10" db="EMBL/GenBank/DDBJ databases">
        <title>Description of Microbulbifer bruguierae sp. nov., isolated from the sediments of mangrove plant Bruguiera sexangula and comparative genomic analyses of the genus Microbulbifer.</title>
        <authorList>
            <person name="Long M."/>
        </authorList>
    </citation>
    <scope>NUCLEOTIDE SEQUENCE [LARGE SCALE GENOMIC DNA]</scope>
    <source>
        <strain evidence="3 4">SPO729</strain>
    </source>
</reference>
<protein>
    <submittedName>
        <fullName evidence="3">Thrombospondin type 3 repeat-containing protein</fullName>
    </submittedName>
</protein>
<accession>A0AAU0MXE2</accession>
<dbReference type="AlphaFoldDB" id="A0AAU0MXE2"/>
<dbReference type="GO" id="GO:0005509">
    <property type="term" value="F:calcium ion binding"/>
    <property type="evidence" value="ECO:0007669"/>
    <property type="project" value="InterPro"/>
</dbReference>
<gene>
    <name evidence="3" type="ORF">R5R33_11755</name>
</gene>
<feature type="region of interest" description="Disordered" evidence="2">
    <location>
        <begin position="434"/>
        <end position="482"/>
    </location>
</feature>
<proteinExistence type="predicted"/>
<dbReference type="Gene3D" id="4.10.1080.10">
    <property type="entry name" value="TSP type-3 repeat"/>
    <property type="match status" value="1"/>
</dbReference>
<feature type="compositionally biased region" description="Acidic residues" evidence="2">
    <location>
        <begin position="460"/>
        <end position="482"/>
    </location>
</feature>
<feature type="region of interest" description="Disordered" evidence="2">
    <location>
        <begin position="21"/>
        <end position="42"/>
    </location>
</feature>